<dbReference type="InterPro" id="IPR049942">
    <property type="entry name" value="DML1/Misato"/>
</dbReference>
<dbReference type="SUPFAM" id="SSF52490">
    <property type="entry name" value="Tubulin nucleotide-binding domain-like"/>
    <property type="match status" value="1"/>
</dbReference>
<reference evidence="6 7" key="2">
    <citation type="journal article" date="2014" name="BMC Genomics">
        <title>An improved genome of the model marine alga Ostreococcus tauri unfolds by assessing Illumina de novo assemblies.</title>
        <authorList>
            <person name="Blanc-Mathieu R."/>
            <person name="Verhelst B."/>
            <person name="Derelle E."/>
            <person name="Rombauts S."/>
            <person name="Bouget F.Y."/>
            <person name="Carre I."/>
            <person name="Chateau A."/>
            <person name="Eyre-Walker A."/>
            <person name="Grimsley N."/>
            <person name="Moreau H."/>
            <person name="Piegu B."/>
            <person name="Rivals E."/>
            <person name="Schackwitz W."/>
            <person name="Van de Peer Y."/>
            <person name="Piganeau G."/>
        </authorList>
    </citation>
    <scope>NUCLEOTIDE SEQUENCE [LARGE SCALE GENOMIC DNA]</scope>
    <source>
        <strain evidence="7">OTTH 0595 / CCAP 157/2 / RCC745</strain>
    </source>
</reference>
<name>Q018N1_OSTTA</name>
<sequence>MSSSVVTASFGTHAASVAAHFWNVREDDSDENDEVDWNVDHAERARVNEGSTSISYVPRWVAFDARSLRGKTTATGLSSGDAAAAAAAAWSGAWTVTRAPPTRRSAYARALEREAKALKSESALRALVGDEDEEDGRSRSKLGVVGRALELRASGGVAADPLDDMEDVSRALIEAAEKLDVDAEHWSDYLKVELCERNEFALAGKWTGINAFDGFGEGTDWIESEDRREDVRDAIRYWVEGCDVLGGFRILCDDLSGFGGVCAKALEDVRDDYNHRTVFVFSTRPPAKKERKRMDMLNAAFAATSLAASSDLYCPLAACDDYSPTLRVHEDSWFHASAVCALAIEGITTPWRLKRDVSGASNIHEMCKFMTARAPGPFASVKTSVPAPGIRGASDADTLLDSMRFVSPGVRAPDGEDDAPFSEFFIARGLSTDSTVVASTIDAMTSRELYRCPRRRCVVTTEVPIPLPFPRIFPSGRPSSVRSLTRLTTSSSTTRDLTRIHTDFARASMSSVGKTILAQWSCDAVERAEIVENLCTRARAYAGDDDADDF</sequence>
<evidence type="ECO:0000259" key="4">
    <source>
        <dbReference type="Pfam" id="PF10644"/>
    </source>
</evidence>
<dbReference type="FunCoup" id="Q018N1">
    <property type="interactions" value="1095"/>
</dbReference>
<keyword evidence="7" id="KW-1185">Reference proteome</keyword>
<dbReference type="AlphaFoldDB" id="Q018N1"/>
<dbReference type="GO" id="GO:0007005">
    <property type="term" value="P:mitochondrion organization"/>
    <property type="evidence" value="ECO:0007669"/>
    <property type="project" value="InterPro"/>
</dbReference>
<comment type="similarity">
    <text evidence="2">Belongs to the misato family.</text>
</comment>
<dbReference type="InterPro" id="IPR019605">
    <property type="entry name" value="Misato_II_tubulin-like"/>
</dbReference>
<dbReference type="EMBL" id="CAID01000005">
    <property type="protein sequence ID" value="CAL54144.1"/>
    <property type="molecule type" value="Genomic_DNA"/>
</dbReference>
<comment type="subcellular location">
    <subcellularLocation>
        <location evidence="1">Mitochondrion</location>
    </subcellularLocation>
</comment>
<dbReference type="PANTHER" id="PTHR13391:SF0">
    <property type="entry name" value="PROTEIN MISATO HOMOLOG 1"/>
    <property type="match status" value="1"/>
</dbReference>
<evidence type="ECO:0000313" key="6">
    <source>
        <dbReference type="EMBL" id="CAL54144.1"/>
    </source>
</evidence>
<feature type="domain" description="Misato Segment II tubulin-like" evidence="4">
    <location>
        <begin position="4"/>
        <end position="113"/>
    </location>
</feature>
<evidence type="ECO:0000259" key="5">
    <source>
        <dbReference type="Pfam" id="PF14881"/>
    </source>
</evidence>
<organism evidence="6 7">
    <name type="scientific">Ostreococcus tauri</name>
    <name type="common">Marine green alga</name>
    <dbReference type="NCBI Taxonomy" id="70448"/>
    <lineage>
        <taxon>Eukaryota</taxon>
        <taxon>Viridiplantae</taxon>
        <taxon>Chlorophyta</taxon>
        <taxon>Mamiellophyceae</taxon>
        <taxon>Mamiellales</taxon>
        <taxon>Bathycoccaceae</taxon>
        <taxon>Ostreococcus</taxon>
    </lineage>
</organism>
<dbReference type="RefSeq" id="XP_003079486.1">
    <property type="nucleotide sequence ID" value="XM_003079438.1"/>
</dbReference>
<evidence type="ECO:0000256" key="3">
    <source>
        <dbReference type="ARBA" id="ARBA00023128"/>
    </source>
</evidence>
<dbReference type="GO" id="GO:0005739">
    <property type="term" value="C:mitochondrion"/>
    <property type="evidence" value="ECO:0007669"/>
    <property type="project" value="UniProtKB-SubCell"/>
</dbReference>
<dbReference type="PANTHER" id="PTHR13391">
    <property type="entry name" value="MITOCHONDRIAL DISTRIBUTION REGULATOR MISATO"/>
    <property type="match status" value="1"/>
</dbReference>
<gene>
    <name evidence="6" type="ORF">OT_ostta05g03810</name>
</gene>
<keyword evidence="3" id="KW-0496">Mitochondrion</keyword>
<evidence type="ECO:0000313" key="7">
    <source>
        <dbReference type="Proteomes" id="UP000009170"/>
    </source>
</evidence>
<comment type="caution">
    <text evidence="6">The sequence shown here is derived from an EMBL/GenBank/DDBJ whole genome shotgun (WGS) entry which is preliminary data.</text>
</comment>
<proteinExistence type="inferred from homology"/>
<dbReference type="GeneID" id="9834461"/>
<dbReference type="InParanoid" id="Q018N1"/>
<evidence type="ECO:0000256" key="1">
    <source>
        <dbReference type="ARBA" id="ARBA00004173"/>
    </source>
</evidence>
<dbReference type="OrthoDB" id="271881at2759"/>
<dbReference type="Proteomes" id="UP000009170">
    <property type="component" value="Unassembled WGS sequence"/>
</dbReference>
<dbReference type="Pfam" id="PF14881">
    <property type="entry name" value="Tubulin_3"/>
    <property type="match status" value="1"/>
</dbReference>
<accession>Q018N1</accession>
<dbReference type="InterPro" id="IPR029209">
    <property type="entry name" value="DML1/Misato_tubulin"/>
</dbReference>
<dbReference type="KEGG" id="ota:OT_ostta05g03810"/>
<dbReference type="Pfam" id="PF10644">
    <property type="entry name" value="Misat_Tub_SegII"/>
    <property type="match status" value="1"/>
</dbReference>
<reference evidence="7" key="1">
    <citation type="journal article" date="2006" name="Proc. Natl. Acad. Sci. U.S.A.">
        <title>Genome analysis of the smallest free-living eukaryote Ostreococcus tauri unveils many unique features.</title>
        <authorList>
            <person name="Derelle E."/>
            <person name="Ferraz C."/>
            <person name="Rombauts S."/>
            <person name="Rouze P."/>
            <person name="Worden A.Z."/>
            <person name="Robbens S."/>
            <person name="Partensky F."/>
            <person name="Degroeve S."/>
            <person name="Echeynie S."/>
            <person name="Cooke R."/>
            <person name="Saeys Y."/>
            <person name="Wuyts J."/>
            <person name="Jabbari K."/>
            <person name="Bowler C."/>
            <person name="Panaud O."/>
            <person name="Piegu B."/>
            <person name="Ball S.G."/>
            <person name="Ral J.-P."/>
            <person name="Bouget F.-Y."/>
            <person name="Piganeau G."/>
            <person name="De Baets B."/>
            <person name="Picard A."/>
            <person name="Delseny M."/>
            <person name="Demaille J."/>
            <person name="Van de Peer Y."/>
            <person name="Moreau H."/>
        </authorList>
    </citation>
    <scope>NUCLEOTIDE SEQUENCE [LARGE SCALE GENOMIC DNA]</scope>
    <source>
        <strain evidence="7">OTTH 0595 / CCAP 157/2 / RCC745</strain>
    </source>
</reference>
<protein>
    <submittedName>
        <fullName evidence="6">Misato Segment II tubulin-like domain</fullName>
    </submittedName>
</protein>
<dbReference type="InterPro" id="IPR036525">
    <property type="entry name" value="Tubulin/FtsZ_GTPase_sf"/>
</dbReference>
<dbReference type="Gene3D" id="3.40.50.1440">
    <property type="entry name" value="Tubulin/FtsZ, GTPase domain"/>
    <property type="match status" value="1"/>
</dbReference>
<evidence type="ECO:0000256" key="2">
    <source>
        <dbReference type="ARBA" id="ARBA00008507"/>
    </source>
</evidence>
<feature type="domain" description="DML1/Misato tubulin" evidence="5">
    <location>
        <begin position="185"/>
        <end position="353"/>
    </location>
</feature>